<protein>
    <submittedName>
        <fullName evidence="3">Uncharacterized protein</fullName>
    </submittedName>
</protein>
<keyword evidence="2" id="KW-0472">Membrane</keyword>
<sequence>MADQNGLPLSDDERQELEVLRAEKRKREAARAAQERAELEALRAEAQEEASSLPLPTDQPTQAAPHPAGKKPTSAPAQSIKDDPIVDPDNLTFGQKMVLTPEPHDPDELPPMAPAQKLIIAFALIALFLMVRYIFFR</sequence>
<keyword evidence="4" id="KW-1185">Reference proteome</keyword>
<reference evidence="3 4" key="1">
    <citation type="submission" date="2021-08" db="EMBL/GenBank/DDBJ databases">
        <title>Collinsella faecalis sp. nov. isolated from swine faeces.</title>
        <authorList>
            <person name="Oh B.S."/>
            <person name="Lee J.H."/>
        </authorList>
    </citation>
    <scope>NUCLEOTIDE SEQUENCE [LARGE SCALE GENOMIC DNA]</scope>
    <source>
        <strain evidence="3 4">AGMB00827</strain>
    </source>
</reference>
<dbReference type="RefSeq" id="WP_222199610.1">
    <property type="nucleotide sequence ID" value="NZ_JAIMFO010000007.1"/>
</dbReference>
<dbReference type="Proteomes" id="UP000700908">
    <property type="component" value="Unassembled WGS sequence"/>
</dbReference>
<feature type="transmembrane region" description="Helical" evidence="2">
    <location>
        <begin position="118"/>
        <end position="135"/>
    </location>
</feature>
<evidence type="ECO:0000256" key="1">
    <source>
        <dbReference type="SAM" id="MobiDB-lite"/>
    </source>
</evidence>
<feature type="region of interest" description="Disordered" evidence="1">
    <location>
        <begin position="25"/>
        <end position="87"/>
    </location>
</feature>
<feature type="compositionally biased region" description="Basic and acidic residues" evidence="1">
    <location>
        <begin position="25"/>
        <end position="46"/>
    </location>
</feature>
<keyword evidence="2" id="KW-1133">Transmembrane helix</keyword>
<evidence type="ECO:0000313" key="3">
    <source>
        <dbReference type="EMBL" id="MBY4797882.1"/>
    </source>
</evidence>
<comment type="caution">
    <text evidence="3">The sequence shown here is derived from an EMBL/GenBank/DDBJ whole genome shotgun (WGS) entry which is preliminary data.</text>
</comment>
<organism evidence="3 4">
    <name type="scientific">Collinsella ureilytica</name>
    <dbReference type="NCBI Taxonomy" id="2869515"/>
    <lineage>
        <taxon>Bacteria</taxon>
        <taxon>Bacillati</taxon>
        <taxon>Actinomycetota</taxon>
        <taxon>Coriobacteriia</taxon>
        <taxon>Coriobacteriales</taxon>
        <taxon>Coriobacteriaceae</taxon>
        <taxon>Collinsella</taxon>
    </lineage>
</organism>
<proteinExistence type="predicted"/>
<dbReference type="EMBL" id="JAIMFO010000007">
    <property type="protein sequence ID" value="MBY4797882.1"/>
    <property type="molecule type" value="Genomic_DNA"/>
</dbReference>
<gene>
    <name evidence="3" type="ORF">K6V98_05900</name>
</gene>
<keyword evidence="2" id="KW-0812">Transmembrane</keyword>
<evidence type="ECO:0000313" key="4">
    <source>
        <dbReference type="Proteomes" id="UP000700908"/>
    </source>
</evidence>
<accession>A0ABS7MKR4</accession>
<name>A0ABS7MKR4_9ACTN</name>
<evidence type="ECO:0000256" key="2">
    <source>
        <dbReference type="SAM" id="Phobius"/>
    </source>
</evidence>